<evidence type="ECO:0000256" key="5">
    <source>
        <dbReference type="ARBA" id="ARBA00023163"/>
    </source>
</evidence>
<reference evidence="7 8" key="1">
    <citation type="submission" date="2021-03" db="EMBL/GenBank/DDBJ databases">
        <title>Genome sequencing of Marinobacter sp. LPB0319.</title>
        <authorList>
            <person name="Kim J."/>
        </authorList>
    </citation>
    <scope>NUCLEOTIDE SEQUENCE [LARGE SCALE GENOMIC DNA]</scope>
    <source>
        <strain evidence="7 8">LPB0319</strain>
    </source>
</reference>
<dbReference type="InterPro" id="IPR000847">
    <property type="entry name" value="LysR_HTH_N"/>
</dbReference>
<evidence type="ECO:0000256" key="4">
    <source>
        <dbReference type="ARBA" id="ARBA00023159"/>
    </source>
</evidence>
<evidence type="ECO:0000256" key="2">
    <source>
        <dbReference type="ARBA" id="ARBA00023015"/>
    </source>
</evidence>
<gene>
    <name evidence="7" type="ORF">LPB19_12605</name>
</gene>
<dbReference type="EMBL" id="CP071247">
    <property type="protein sequence ID" value="QSP94028.1"/>
    <property type="molecule type" value="Genomic_DNA"/>
</dbReference>
<evidence type="ECO:0000256" key="3">
    <source>
        <dbReference type="ARBA" id="ARBA00023125"/>
    </source>
</evidence>
<keyword evidence="8" id="KW-1185">Reference proteome</keyword>
<keyword evidence="2" id="KW-0805">Transcription regulation</keyword>
<keyword evidence="4" id="KW-0010">Activator</keyword>
<name>A0ABX7MPA8_9GAMM</name>
<dbReference type="SUPFAM" id="SSF53850">
    <property type="entry name" value="Periplasmic binding protein-like II"/>
    <property type="match status" value="1"/>
</dbReference>
<comment type="similarity">
    <text evidence="1">Belongs to the LysR transcriptional regulatory family.</text>
</comment>
<dbReference type="RefSeq" id="WP_206643250.1">
    <property type="nucleotide sequence ID" value="NZ_CP071247.1"/>
</dbReference>
<proteinExistence type="inferred from homology"/>
<dbReference type="PANTHER" id="PTHR30293">
    <property type="entry name" value="TRANSCRIPTIONAL REGULATORY PROTEIN NAC-RELATED"/>
    <property type="match status" value="1"/>
</dbReference>
<keyword evidence="3" id="KW-0238">DNA-binding</keyword>
<dbReference type="InterPro" id="IPR036388">
    <property type="entry name" value="WH-like_DNA-bd_sf"/>
</dbReference>
<keyword evidence="5" id="KW-0804">Transcription</keyword>
<dbReference type="InterPro" id="IPR005119">
    <property type="entry name" value="LysR_subst-bd"/>
</dbReference>
<dbReference type="PROSITE" id="PS50931">
    <property type="entry name" value="HTH_LYSR"/>
    <property type="match status" value="1"/>
</dbReference>
<dbReference type="Gene3D" id="1.10.10.10">
    <property type="entry name" value="Winged helix-like DNA-binding domain superfamily/Winged helix DNA-binding domain"/>
    <property type="match status" value="1"/>
</dbReference>
<dbReference type="Pfam" id="PF03466">
    <property type="entry name" value="LysR_substrate"/>
    <property type="match status" value="1"/>
</dbReference>
<dbReference type="PANTHER" id="PTHR30293:SF2">
    <property type="entry name" value="TRANSCRIPTIONAL ACTIVATOR PROTEIN NHAR"/>
    <property type="match status" value="1"/>
</dbReference>
<protein>
    <submittedName>
        <fullName evidence="7">LysR family transcriptional regulator</fullName>
    </submittedName>
</protein>
<sequence length="311" mass="34310">MDQLNLRHLYYFWMISREGTIARASEVLDLAPQTLSGQLATFESSLGGLLFERERRRLHLTDLGRTVLGYADEIFALTSELNDVVRLDPSDRPLTLSAGVSASIHKLIAYSLLQPAMNLQRPVRLNCLTGNTEDLILRLKRKELDVVLTDWVPQVEDQGGFAVHPLAGSTVSLFGSSCLAQPLKQGFPQSLNGAPMLATTADAPYFKNLMDWLSINGVTPEIVARIDDSALVKVFGSQGLGVFAAPTAIRDEVCRQYQVEEIASIDEVKEALFAITRSKHPAHDGVRAICETSDWFSVDNKASKKTMYSDV</sequence>
<evidence type="ECO:0000259" key="6">
    <source>
        <dbReference type="PROSITE" id="PS50931"/>
    </source>
</evidence>
<accession>A0ABX7MPA8</accession>
<organism evidence="7 8">
    <name type="scientific">Marinobacter salinisoli</name>
    <dbReference type="NCBI Taxonomy" id="2769486"/>
    <lineage>
        <taxon>Bacteria</taxon>
        <taxon>Pseudomonadati</taxon>
        <taxon>Pseudomonadota</taxon>
        <taxon>Gammaproteobacteria</taxon>
        <taxon>Pseudomonadales</taxon>
        <taxon>Marinobacteraceae</taxon>
        <taxon>Marinobacter</taxon>
    </lineage>
</organism>
<dbReference type="InterPro" id="IPR036390">
    <property type="entry name" value="WH_DNA-bd_sf"/>
</dbReference>
<evidence type="ECO:0000256" key="1">
    <source>
        <dbReference type="ARBA" id="ARBA00009437"/>
    </source>
</evidence>
<dbReference type="Proteomes" id="UP000663555">
    <property type="component" value="Chromosome"/>
</dbReference>
<evidence type="ECO:0000313" key="7">
    <source>
        <dbReference type="EMBL" id="QSP94028.1"/>
    </source>
</evidence>
<evidence type="ECO:0000313" key="8">
    <source>
        <dbReference type="Proteomes" id="UP000663555"/>
    </source>
</evidence>
<dbReference type="Gene3D" id="3.40.190.10">
    <property type="entry name" value="Periplasmic binding protein-like II"/>
    <property type="match status" value="2"/>
</dbReference>
<dbReference type="Pfam" id="PF00126">
    <property type="entry name" value="HTH_1"/>
    <property type="match status" value="1"/>
</dbReference>
<feature type="domain" description="HTH lysR-type" evidence="6">
    <location>
        <begin position="4"/>
        <end position="61"/>
    </location>
</feature>
<dbReference type="SUPFAM" id="SSF46785">
    <property type="entry name" value="Winged helix' DNA-binding domain"/>
    <property type="match status" value="1"/>
</dbReference>